<dbReference type="EMBL" id="WHZY01000008">
    <property type="protein sequence ID" value="NEG78612.1"/>
    <property type="molecule type" value="Genomic_DNA"/>
</dbReference>
<dbReference type="OrthoDB" id="3233735at2"/>
<feature type="transmembrane region" description="Helical" evidence="1">
    <location>
        <begin position="126"/>
        <end position="149"/>
    </location>
</feature>
<protein>
    <recommendedName>
        <fullName evidence="2">Signal transduction histidine kinase subgroup 3 dimerisation and phosphoacceptor domain-containing protein</fullName>
    </recommendedName>
</protein>
<keyword evidence="1" id="KW-0472">Membrane</keyword>
<feature type="transmembrane region" description="Helical" evidence="1">
    <location>
        <begin position="101"/>
        <end position="120"/>
    </location>
</feature>
<dbReference type="GO" id="GO:0016020">
    <property type="term" value="C:membrane"/>
    <property type="evidence" value="ECO:0007669"/>
    <property type="project" value="InterPro"/>
</dbReference>
<proteinExistence type="predicted"/>
<dbReference type="GO" id="GO:0000155">
    <property type="term" value="F:phosphorelay sensor kinase activity"/>
    <property type="evidence" value="ECO:0007669"/>
    <property type="project" value="InterPro"/>
</dbReference>
<feature type="transmembrane region" description="Helical" evidence="1">
    <location>
        <begin position="54"/>
        <end position="80"/>
    </location>
</feature>
<evidence type="ECO:0000313" key="4">
    <source>
        <dbReference type="Proteomes" id="UP000469763"/>
    </source>
</evidence>
<evidence type="ECO:0000313" key="3">
    <source>
        <dbReference type="EMBL" id="NEG78612.1"/>
    </source>
</evidence>
<keyword evidence="4" id="KW-1185">Reference proteome</keyword>
<comment type="caution">
    <text evidence="3">The sequence shown here is derived from an EMBL/GenBank/DDBJ whole genome shotgun (WGS) entry which is preliminary data.</text>
</comment>
<accession>A0A7K3THT7</accession>
<gene>
    <name evidence="3" type="ORF">GFD22_06460</name>
</gene>
<dbReference type="Proteomes" id="UP000469763">
    <property type="component" value="Unassembled WGS sequence"/>
</dbReference>
<reference evidence="3 4" key="1">
    <citation type="submission" date="2019-10" db="EMBL/GenBank/DDBJ databases">
        <title>Bifidobacterium from non-human primates.</title>
        <authorList>
            <person name="Modesto M."/>
        </authorList>
    </citation>
    <scope>NUCLEOTIDE SEQUENCE [LARGE SCALE GENOMIC DNA]</scope>
    <source>
        <strain evidence="3 4">TREC</strain>
    </source>
</reference>
<dbReference type="Gene3D" id="3.30.565.10">
    <property type="entry name" value="Histidine kinase-like ATPase, C-terminal domain"/>
    <property type="match status" value="1"/>
</dbReference>
<dbReference type="GO" id="GO:0046983">
    <property type="term" value="F:protein dimerization activity"/>
    <property type="evidence" value="ECO:0007669"/>
    <property type="project" value="InterPro"/>
</dbReference>
<dbReference type="Pfam" id="PF07730">
    <property type="entry name" value="HisKA_3"/>
    <property type="match status" value="1"/>
</dbReference>
<dbReference type="Gene3D" id="1.20.5.1930">
    <property type="match status" value="1"/>
</dbReference>
<dbReference type="AlphaFoldDB" id="A0A7K3THT7"/>
<organism evidence="3 4">
    <name type="scientific">Bifidobacterium avesanii</name>
    <dbReference type="NCBI Taxonomy" id="1798157"/>
    <lineage>
        <taxon>Bacteria</taxon>
        <taxon>Bacillati</taxon>
        <taxon>Actinomycetota</taxon>
        <taxon>Actinomycetes</taxon>
        <taxon>Bifidobacteriales</taxon>
        <taxon>Bifidobacteriaceae</taxon>
        <taxon>Bifidobacterium</taxon>
    </lineage>
</organism>
<name>A0A7K3THT7_9BIFI</name>
<keyword evidence="1" id="KW-0812">Transmembrane</keyword>
<keyword evidence="1" id="KW-1133">Transmembrane helix</keyword>
<evidence type="ECO:0000256" key="1">
    <source>
        <dbReference type="SAM" id="Phobius"/>
    </source>
</evidence>
<dbReference type="InterPro" id="IPR036890">
    <property type="entry name" value="HATPase_C_sf"/>
</dbReference>
<sequence>MTWMERLRRSARPYAVPLIAATVLLTIVDGVANRSMSNLVPVTTCLYALLVMETYWWPAFGSFGVVAIAVTAALTPRIILPMPVWSLWFVYGMLAYRRKHAALAVTLLLGVAGTAGGVMLGRYPLWNMASIVSLDGSFCLAALAGYALVERGRIEEAKRVAAENARMKRDLELGSRIHDSVTQGLTVIALTAEREAASADAAASDGSDKAWDLVARTARATLGQLREVIDILGGRQADAVSDQSVIPVPVEASVESPGMKDYPAAVRALAHSGDDRLHALGFGGQTVVEVDRSGVGADMGAADAGAVGSADAWREVLDLLGQLYTNIAGHADPHGGDYALRVTVAEERVTIVQSNGVAVDSDENAPGAVPHAGRGLALHRRRVAALGGTLHTSLEDGVWVLSATVPLASARRRGDVQGRE</sequence>
<feature type="domain" description="Signal transduction histidine kinase subgroup 3 dimerisation and phosphoacceptor" evidence="2">
    <location>
        <begin position="177"/>
        <end position="232"/>
    </location>
</feature>
<evidence type="ECO:0000259" key="2">
    <source>
        <dbReference type="Pfam" id="PF07730"/>
    </source>
</evidence>
<dbReference type="InterPro" id="IPR011712">
    <property type="entry name" value="Sig_transdc_His_kin_sub3_dim/P"/>
</dbReference>